<dbReference type="Pfam" id="PF06541">
    <property type="entry name" value="ABC_trans_CmpB"/>
    <property type="match status" value="1"/>
</dbReference>
<dbReference type="RefSeq" id="WP_148396619.1">
    <property type="nucleotide sequence ID" value="NZ_JAJAGH010000003.1"/>
</dbReference>
<comment type="caution">
    <text evidence="2">The sequence shown here is derived from an EMBL/GenBank/DDBJ whole genome shotgun (WGS) entry which is preliminary data.</text>
</comment>
<dbReference type="EMBL" id="JAOSHN010000013">
    <property type="protein sequence ID" value="MCU7380737.1"/>
    <property type="molecule type" value="Genomic_DNA"/>
</dbReference>
<organism evidence="2 3">
    <name type="scientific">Hominibacterium faecale</name>
    <dbReference type="NCBI Taxonomy" id="2839743"/>
    <lineage>
        <taxon>Bacteria</taxon>
        <taxon>Bacillati</taxon>
        <taxon>Bacillota</taxon>
        <taxon>Clostridia</taxon>
        <taxon>Peptostreptococcales</taxon>
        <taxon>Anaerovoracaceae</taxon>
        <taxon>Hominibacterium</taxon>
    </lineage>
</organism>
<feature type="transmembrane region" description="Helical" evidence="1">
    <location>
        <begin position="85"/>
        <end position="106"/>
    </location>
</feature>
<evidence type="ECO:0000313" key="3">
    <source>
        <dbReference type="Proteomes" id="UP001065549"/>
    </source>
</evidence>
<dbReference type="InterPro" id="IPR010540">
    <property type="entry name" value="CmpB_TMEM229"/>
</dbReference>
<gene>
    <name evidence="2" type="ORF">OBO34_20700</name>
</gene>
<keyword evidence="1" id="KW-0812">Transmembrane</keyword>
<protein>
    <submittedName>
        <fullName evidence="2">ABC transporter permease</fullName>
    </submittedName>
</protein>
<reference evidence="2" key="1">
    <citation type="submission" date="2022-09" db="EMBL/GenBank/DDBJ databases">
        <title>Culturomic study of gut microbiota in children with autism spectrum disorder.</title>
        <authorList>
            <person name="Efimov B.A."/>
            <person name="Chaplin A.V."/>
            <person name="Sokolova S.R."/>
            <person name="Pikina A.P."/>
            <person name="Korzhanova M."/>
            <person name="Belova V."/>
            <person name="Korostin D."/>
        </authorList>
    </citation>
    <scope>NUCLEOTIDE SEQUENCE</scope>
    <source>
        <strain evidence="2">ASD5510</strain>
    </source>
</reference>
<feature type="transmembrane region" description="Helical" evidence="1">
    <location>
        <begin position="164"/>
        <end position="183"/>
    </location>
</feature>
<feature type="transmembrane region" description="Helical" evidence="1">
    <location>
        <begin position="15"/>
        <end position="35"/>
    </location>
</feature>
<feature type="transmembrane region" description="Helical" evidence="1">
    <location>
        <begin position="126"/>
        <end position="143"/>
    </location>
</feature>
<keyword evidence="1" id="KW-0472">Membrane</keyword>
<sequence>MERMWTGQVETRQSVLLSVQVYCAMFLMCSVVGWMCEEVFCRAIDGYWENRGFLYGPYLPIYGVGAVMMSLLLRRYRHQPVKLFFLAGAFSCVLEYITSWAMESIWGRTWWDYSQAFLNIQGRVCLRGAVLFAIAGILLVYLIEPAAKRLILKCIDTRKGQIMLYVLYVIFTADLILTVGGRYS</sequence>
<feature type="transmembrane region" description="Helical" evidence="1">
    <location>
        <begin position="55"/>
        <end position="73"/>
    </location>
</feature>
<proteinExistence type="predicted"/>
<accession>A0A9J6QZ02</accession>
<evidence type="ECO:0000256" key="1">
    <source>
        <dbReference type="SAM" id="Phobius"/>
    </source>
</evidence>
<evidence type="ECO:0000313" key="2">
    <source>
        <dbReference type="EMBL" id="MCU7380737.1"/>
    </source>
</evidence>
<name>A0A9J6QZ02_9FIRM</name>
<dbReference type="Proteomes" id="UP001065549">
    <property type="component" value="Unassembled WGS sequence"/>
</dbReference>
<keyword evidence="3" id="KW-1185">Reference proteome</keyword>
<dbReference type="AlphaFoldDB" id="A0A9J6QZ02"/>
<keyword evidence="1" id="KW-1133">Transmembrane helix</keyword>